<dbReference type="AlphaFoldDB" id="A0A7J9M4W4"/>
<dbReference type="Pfam" id="PF14223">
    <property type="entry name" value="Retrotran_gag_2"/>
    <property type="match status" value="1"/>
</dbReference>
<accession>A0A7J9M4W4</accession>
<dbReference type="Proteomes" id="UP000593576">
    <property type="component" value="Unassembled WGS sequence"/>
</dbReference>
<dbReference type="PANTHER" id="PTHR47481">
    <property type="match status" value="1"/>
</dbReference>
<comment type="caution">
    <text evidence="1">The sequence shown here is derived from an EMBL/GenBank/DDBJ whole genome shotgun (WGS) entry which is preliminary data.</text>
</comment>
<evidence type="ECO:0000313" key="1">
    <source>
        <dbReference type="EMBL" id="MBA0866024.1"/>
    </source>
</evidence>
<keyword evidence="2" id="KW-1185">Reference proteome</keyword>
<gene>
    <name evidence="1" type="ORF">Goshw_017326</name>
</gene>
<sequence>MATEAISGNEDENIQSFNTATHAGGSSPGPGNASLRRIKQFPKHDIVKLGEHNFLLWKQQVLLILEGYGLHEFVLGTVSVPPQSVVDTDGNLVFNPEFLFHKQQDKLFDVWNTVVRRFASKIHFDSLYLRHALYSQKKGQLTVKEYLAKIKSLCDTLTAAGNDVSEQEQISIILVGLPVEFESIRIVASAMRVPLDLLAEMLTDCEARQQELVSNMSFQANFVQQCGSTDDTISKSDRGS</sequence>
<dbReference type="OrthoDB" id="1749397at2759"/>
<organism evidence="1 2">
    <name type="scientific">Gossypium schwendimanii</name>
    <name type="common">Cotton</name>
    <dbReference type="NCBI Taxonomy" id="34291"/>
    <lineage>
        <taxon>Eukaryota</taxon>
        <taxon>Viridiplantae</taxon>
        <taxon>Streptophyta</taxon>
        <taxon>Embryophyta</taxon>
        <taxon>Tracheophyta</taxon>
        <taxon>Spermatophyta</taxon>
        <taxon>Magnoliopsida</taxon>
        <taxon>eudicotyledons</taxon>
        <taxon>Gunneridae</taxon>
        <taxon>Pentapetalae</taxon>
        <taxon>rosids</taxon>
        <taxon>malvids</taxon>
        <taxon>Malvales</taxon>
        <taxon>Malvaceae</taxon>
        <taxon>Malvoideae</taxon>
        <taxon>Gossypium</taxon>
    </lineage>
</organism>
<dbReference type="PANTHER" id="PTHR47481:SF30">
    <property type="entry name" value="CCHC-TYPE DOMAIN-CONTAINING PROTEIN"/>
    <property type="match status" value="1"/>
</dbReference>
<proteinExistence type="predicted"/>
<evidence type="ECO:0000313" key="2">
    <source>
        <dbReference type="Proteomes" id="UP000593576"/>
    </source>
</evidence>
<reference evidence="1 2" key="1">
    <citation type="journal article" date="2019" name="Genome Biol. Evol.">
        <title>Insights into the evolution of the New World diploid cottons (Gossypium, subgenus Houzingenia) based on genome sequencing.</title>
        <authorList>
            <person name="Grover C.E."/>
            <person name="Arick M.A. 2nd"/>
            <person name="Thrash A."/>
            <person name="Conover J.L."/>
            <person name="Sanders W.S."/>
            <person name="Peterson D.G."/>
            <person name="Frelichowski J.E."/>
            <person name="Scheffler J.A."/>
            <person name="Scheffler B.E."/>
            <person name="Wendel J.F."/>
        </authorList>
    </citation>
    <scope>NUCLEOTIDE SEQUENCE [LARGE SCALE GENOMIC DNA]</scope>
    <source>
        <strain evidence="1">1</strain>
        <tissue evidence="1">Leaf</tissue>
    </source>
</reference>
<protein>
    <submittedName>
        <fullName evidence="1">Uncharacterized protein</fullName>
    </submittedName>
</protein>
<dbReference type="EMBL" id="JABFAF010000009">
    <property type="protein sequence ID" value="MBA0866024.1"/>
    <property type="molecule type" value="Genomic_DNA"/>
</dbReference>
<name>A0A7J9M4W4_GOSSC</name>